<comment type="similarity">
    <text evidence="1">Belongs to the AHA1 family.</text>
</comment>
<dbReference type="CDD" id="cd07814">
    <property type="entry name" value="SRPBCC_CalC_Aha1-like"/>
    <property type="match status" value="1"/>
</dbReference>
<feature type="domain" description="Activator of Hsp90 ATPase homologue 1/2-like C-terminal" evidence="2">
    <location>
        <begin position="24"/>
        <end position="158"/>
    </location>
</feature>
<dbReference type="RefSeq" id="WP_322133817.1">
    <property type="nucleotide sequence ID" value="NZ_CP085036.1"/>
</dbReference>
<proteinExistence type="inferred from homology"/>
<dbReference type="EMBL" id="JARXVQ010000001">
    <property type="protein sequence ID" value="MDH6181504.1"/>
    <property type="molecule type" value="Genomic_DNA"/>
</dbReference>
<dbReference type="Proteomes" id="UP001160142">
    <property type="component" value="Unassembled WGS sequence"/>
</dbReference>
<dbReference type="InterPro" id="IPR023393">
    <property type="entry name" value="START-like_dom_sf"/>
</dbReference>
<organism evidence="3 4">
    <name type="scientific">Antiquaquibacter oligotrophicus</name>
    <dbReference type="NCBI Taxonomy" id="2880260"/>
    <lineage>
        <taxon>Bacteria</taxon>
        <taxon>Bacillati</taxon>
        <taxon>Actinomycetota</taxon>
        <taxon>Actinomycetes</taxon>
        <taxon>Micrococcales</taxon>
        <taxon>Microbacteriaceae</taxon>
        <taxon>Antiquaquibacter</taxon>
    </lineage>
</organism>
<keyword evidence="4" id="KW-1185">Reference proteome</keyword>
<evidence type="ECO:0000313" key="4">
    <source>
        <dbReference type="Proteomes" id="UP001160142"/>
    </source>
</evidence>
<reference evidence="3 4" key="1">
    <citation type="submission" date="2023-04" db="EMBL/GenBank/DDBJ databases">
        <title>Genome Encyclopedia of Bacteria and Archaea VI: Functional Genomics of Type Strains.</title>
        <authorList>
            <person name="Whitman W."/>
        </authorList>
    </citation>
    <scope>NUCLEOTIDE SEQUENCE [LARGE SCALE GENOMIC DNA]</scope>
    <source>
        <strain evidence="3 4">SG_E_30_P1</strain>
    </source>
</reference>
<dbReference type="Gene3D" id="3.30.530.20">
    <property type="match status" value="1"/>
</dbReference>
<gene>
    <name evidence="3" type="ORF">M2152_001686</name>
</gene>
<dbReference type="Pfam" id="PF08327">
    <property type="entry name" value="AHSA1"/>
    <property type="match status" value="1"/>
</dbReference>
<dbReference type="SUPFAM" id="SSF55961">
    <property type="entry name" value="Bet v1-like"/>
    <property type="match status" value="1"/>
</dbReference>
<dbReference type="InterPro" id="IPR013538">
    <property type="entry name" value="ASHA1/2-like_C"/>
</dbReference>
<evidence type="ECO:0000313" key="3">
    <source>
        <dbReference type="EMBL" id="MDH6181504.1"/>
    </source>
</evidence>
<comment type="caution">
    <text evidence="3">The sequence shown here is derived from an EMBL/GenBank/DDBJ whole genome shotgun (WGS) entry which is preliminary data.</text>
</comment>
<name>A0ABT6KNR0_9MICO</name>
<evidence type="ECO:0000256" key="1">
    <source>
        <dbReference type="ARBA" id="ARBA00006817"/>
    </source>
</evidence>
<protein>
    <submittedName>
        <fullName evidence="3">Uncharacterized protein YndB with AHSA1/START domain</fullName>
    </submittedName>
</protein>
<evidence type="ECO:0000259" key="2">
    <source>
        <dbReference type="Pfam" id="PF08327"/>
    </source>
</evidence>
<sequence>MSDNTIPDVPVAADTDVFITRAFAAPREVVWQFFTKPEFLARWFGPASVHVDLSTVRVNLREGGVWGLDMVDNESGEHYPMLVHLTVVIPPEYLEGYHPSPAVAQGGPFDRVVLRIWLHDHGDKTRMTLHQGPFEPQFRDMTRDGWLESFDKMDAVIEGDAA</sequence>
<accession>A0ABT6KNR0</accession>